<gene>
    <name evidence="1" type="ORF">CVT26_010434</name>
</gene>
<name>A0A409Y0G2_9AGAR</name>
<dbReference type="InParanoid" id="A0A409Y0G2"/>
<reference evidence="1 2" key="1">
    <citation type="journal article" date="2018" name="Evol. Lett.">
        <title>Horizontal gene cluster transfer increased hallucinogenic mushroom diversity.</title>
        <authorList>
            <person name="Reynolds H.T."/>
            <person name="Vijayakumar V."/>
            <person name="Gluck-Thaler E."/>
            <person name="Korotkin H.B."/>
            <person name="Matheny P.B."/>
            <person name="Slot J.C."/>
        </authorList>
    </citation>
    <scope>NUCLEOTIDE SEQUENCE [LARGE SCALE GENOMIC DNA]</scope>
    <source>
        <strain evidence="1 2">SRW20</strain>
    </source>
</reference>
<sequence>MPEPESAQLTTGQSLDLHFQAVDDRLPEEISFSVMGGCSAADIRTPWPLDDSFMETMLRGGFLMKDINPSQFENSFVAMMLQEAGPTVKINTLFPSLDISCQGALSEEDPFILPTGDLSSSETLHESLDPIEHFPWGHQMGTPDDSDLSIEQFILTGDLPILPTGDLSSSETLHELLDPIERFPWGYQMGTPDDSNVSTEQFILTGDHPGPILDFMEFEVRESR</sequence>
<evidence type="ECO:0000313" key="1">
    <source>
        <dbReference type="EMBL" id="PPQ96518.1"/>
    </source>
</evidence>
<dbReference type="EMBL" id="NHYE01001362">
    <property type="protein sequence ID" value="PPQ96518.1"/>
    <property type="molecule type" value="Genomic_DNA"/>
</dbReference>
<evidence type="ECO:0000313" key="2">
    <source>
        <dbReference type="Proteomes" id="UP000284706"/>
    </source>
</evidence>
<proteinExistence type="predicted"/>
<organism evidence="1 2">
    <name type="scientific">Gymnopilus dilepis</name>
    <dbReference type="NCBI Taxonomy" id="231916"/>
    <lineage>
        <taxon>Eukaryota</taxon>
        <taxon>Fungi</taxon>
        <taxon>Dikarya</taxon>
        <taxon>Basidiomycota</taxon>
        <taxon>Agaricomycotina</taxon>
        <taxon>Agaricomycetes</taxon>
        <taxon>Agaricomycetidae</taxon>
        <taxon>Agaricales</taxon>
        <taxon>Agaricineae</taxon>
        <taxon>Hymenogastraceae</taxon>
        <taxon>Gymnopilus</taxon>
    </lineage>
</organism>
<keyword evidence="2" id="KW-1185">Reference proteome</keyword>
<comment type="caution">
    <text evidence="1">The sequence shown here is derived from an EMBL/GenBank/DDBJ whole genome shotgun (WGS) entry which is preliminary data.</text>
</comment>
<protein>
    <submittedName>
        <fullName evidence="1">Uncharacterized protein</fullName>
    </submittedName>
</protein>
<dbReference type="AlphaFoldDB" id="A0A409Y0G2"/>
<accession>A0A409Y0G2</accession>
<dbReference type="Proteomes" id="UP000284706">
    <property type="component" value="Unassembled WGS sequence"/>
</dbReference>